<reference evidence="6 7" key="1">
    <citation type="journal article" date="2015" name="Genome Announc.">
        <title>Draft Genome Sequence of Burkholderia sp. Strain PML1(12), an Ectomycorrhizosphere-Inhabiting Bacterium with Effective Mineral-Weathering Ability.</title>
        <authorList>
            <person name="Uroz S."/>
            <person name="Oger P."/>
        </authorList>
    </citation>
    <scope>NUCLEOTIDE SEQUENCE [LARGE SCALE GENOMIC DNA]</scope>
    <source>
        <strain evidence="7">PML1(12)</strain>
    </source>
</reference>
<dbReference type="Gene3D" id="1.10.10.10">
    <property type="entry name" value="Winged helix-like DNA-binding domain superfamily/Winged helix DNA-binding domain"/>
    <property type="match status" value="1"/>
</dbReference>
<keyword evidence="3" id="KW-0238">DNA-binding</keyword>
<keyword evidence="2" id="KW-0805">Transcription regulation</keyword>
<evidence type="ECO:0000256" key="1">
    <source>
        <dbReference type="ARBA" id="ARBA00009437"/>
    </source>
</evidence>
<dbReference type="RefSeq" id="WP_047849185.1">
    <property type="nucleotide sequence ID" value="NZ_AEJF01000143.1"/>
</dbReference>
<evidence type="ECO:0000259" key="5">
    <source>
        <dbReference type="PROSITE" id="PS50931"/>
    </source>
</evidence>
<dbReference type="SUPFAM" id="SSF53850">
    <property type="entry name" value="Periplasmic binding protein-like II"/>
    <property type="match status" value="1"/>
</dbReference>
<dbReference type="SUPFAM" id="SSF46785">
    <property type="entry name" value="Winged helix' DNA-binding domain"/>
    <property type="match status" value="1"/>
</dbReference>
<comment type="caution">
    <text evidence="6">The sequence shown here is derived from an EMBL/GenBank/DDBJ whole genome shotgun (WGS) entry which is preliminary data.</text>
</comment>
<dbReference type="InterPro" id="IPR000847">
    <property type="entry name" value="LysR_HTH_N"/>
</dbReference>
<dbReference type="Proteomes" id="UP000035963">
    <property type="component" value="Unassembled WGS sequence"/>
</dbReference>
<dbReference type="InterPro" id="IPR036388">
    <property type="entry name" value="WH-like_DNA-bd_sf"/>
</dbReference>
<feature type="domain" description="HTH lysR-type" evidence="5">
    <location>
        <begin position="3"/>
        <end position="60"/>
    </location>
</feature>
<dbReference type="PROSITE" id="PS50931">
    <property type="entry name" value="HTH_LYSR"/>
    <property type="match status" value="1"/>
</dbReference>
<keyword evidence="7" id="KW-1185">Reference proteome</keyword>
<sequence>MKLSFEVLQVLDAVDRTGTFAKAAETLHRVPSALTYLVQKLEEDLGVELFDRTNRRAQLTHTGRVVVEEGRRLLRAADDLERKAKRIQQGWEAELRVGIDEIIPFDFLWDHVSGFYDLHMDTKLFLTKEVLGGSWDALITRRADLIVGAAGDPPHIPNLIAKPIGSLHHVFVVEPNHPLASMPEPLSLETVAQYRAVAIGDTSRELSRRSIAIAPDQEVLTVPTLDAKLTAQLRGIAAGTIPECLAAGAINRGKLIRKKVTGMREVTQFYLAWRKDEAGSALRWWVEQLDHPDLIVKLAQQLLLRS</sequence>
<dbReference type="GO" id="GO:0000976">
    <property type="term" value="F:transcription cis-regulatory region binding"/>
    <property type="evidence" value="ECO:0007669"/>
    <property type="project" value="TreeGrafter"/>
</dbReference>
<dbReference type="InterPro" id="IPR036390">
    <property type="entry name" value="WH_DNA-bd_sf"/>
</dbReference>
<name>A0A0J1CST8_9BURK</name>
<organism evidence="6 7">
    <name type="scientific">Caballeronia mineralivorans PML1(12)</name>
    <dbReference type="NCBI Taxonomy" id="908627"/>
    <lineage>
        <taxon>Bacteria</taxon>
        <taxon>Pseudomonadati</taxon>
        <taxon>Pseudomonadota</taxon>
        <taxon>Betaproteobacteria</taxon>
        <taxon>Burkholderiales</taxon>
        <taxon>Burkholderiaceae</taxon>
        <taxon>Caballeronia</taxon>
    </lineage>
</organism>
<protein>
    <submittedName>
        <fullName evidence="6">LysR family transcriptional regulator</fullName>
    </submittedName>
</protein>
<dbReference type="EMBL" id="AEJF01000143">
    <property type="protein sequence ID" value="KLU23700.1"/>
    <property type="molecule type" value="Genomic_DNA"/>
</dbReference>
<dbReference type="Pfam" id="PF00126">
    <property type="entry name" value="HTH_1"/>
    <property type="match status" value="1"/>
</dbReference>
<accession>A0A0J1CST8</accession>
<keyword evidence="4" id="KW-0804">Transcription</keyword>
<evidence type="ECO:0000256" key="2">
    <source>
        <dbReference type="ARBA" id="ARBA00023015"/>
    </source>
</evidence>
<dbReference type="PATRIC" id="fig|908627.4.peg.5333"/>
<dbReference type="OrthoDB" id="5293066at2"/>
<gene>
    <name evidence="6" type="ORF">EOS_23900</name>
</gene>
<evidence type="ECO:0000313" key="7">
    <source>
        <dbReference type="Proteomes" id="UP000035963"/>
    </source>
</evidence>
<dbReference type="GO" id="GO:0003700">
    <property type="term" value="F:DNA-binding transcription factor activity"/>
    <property type="evidence" value="ECO:0007669"/>
    <property type="project" value="InterPro"/>
</dbReference>
<dbReference type="Pfam" id="PF03466">
    <property type="entry name" value="LysR_substrate"/>
    <property type="match status" value="1"/>
</dbReference>
<evidence type="ECO:0000313" key="6">
    <source>
        <dbReference type="EMBL" id="KLU23700.1"/>
    </source>
</evidence>
<evidence type="ECO:0000256" key="3">
    <source>
        <dbReference type="ARBA" id="ARBA00023125"/>
    </source>
</evidence>
<comment type="similarity">
    <text evidence="1">Belongs to the LysR transcriptional regulatory family.</text>
</comment>
<dbReference type="PANTHER" id="PTHR30126">
    <property type="entry name" value="HTH-TYPE TRANSCRIPTIONAL REGULATOR"/>
    <property type="match status" value="1"/>
</dbReference>
<dbReference type="Gene3D" id="3.40.190.290">
    <property type="match status" value="1"/>
</dbReference>
<evidence type="ECO:0000256" key="4">
    <source>
        <dbReference type="ARBA" id="ARBA00023163"/>
    </source>
</evidence>
<proteinExistence type="inferred from homology"/>
<dbReference type="InterPro" id="IPR005119">
    <property type="entry name" value="LysR_subst-bd"/>
</dbReference>
<dbReference type="PANTHER" id="PTHR30126:SF4">
    <property type="entry name" value="LYSR FAMILY TRANSCRIPTIONAL REGULATOR"/>
    <property type="match status" value="1"/>
</dbReference>
<dbReference type="AlphaFoldDB" id="A0A0J1CST8"/>